<evidence type="ECO:0000313" key="1">
    <source>
        <dbReference type="EMBL" id="WCO66943.1"/>
    </source>
</evidence>
<dbReference type="AlphaFoldDB" id="A0AAE9Y9B5"/>
<accession>A0AAE9Y9B5</accession>
<reference evidence="1" key="1">
    <citation type="submission" date="2023-01" db="EMBL/GenBank/DDBJ databases">
        <title>The diversity of Class Acidimicrobiia in South China Sea sediment environments and the proposal of Iamia marina sp. nov., a novel species of the genus Iamia.</title>
        <authorList>
            <person name="He Y."/>
            <person name="Tian X."/>
        </authorList>
    </citation>
    <scope>NUCLEOTIDE SEQUENCE</scope>
    <source>
        <strain evidence="1">DSM 19957</strain>
    </source>
</reference>
<name>A0AAE9Y9B5_9ACTN</name>
<dbReference type="RefSeq" id="WP_272736465.1">
    <property type="nucleotide sequence ID" value="NZ_CP116942.1"/>
</dbReference>
<organism evidence="1 2">
    <name type="scientific">Iamia majanohamensis</name>
    <dbReference type="NCBI Taxonomy" id="467976"/>
    <lineage>
        <taxon>Bacteria</taxon>
        <taxon>Bacillati</taxon>
        <taxon>Actinomycetota</taxon>
        <taxon>Acidimicrobiia</taxon>
        <taxon>Acidimicrobiales</taxon>
        <taxon>Iamiaceae</taxon>
        <taxon>Iamia</taxon>
    </lineage>
</organism>
<evidence type="ECO:0000313" key="2">
    <source>
        <dbReference type="Proteomes" id="UP001216390"/>
    </source>
</evidence>
<dbReference type="EMBL" id="CP116942">
    <property type="protein sequence ID" value="WCO66943.1"/>
    <property type="molecule type" value="Genomic_DNA"/>
</dbReference>
<evidence type="ECO:0008006" key="3">
    <source>
        <dbReference type="Google" id="ProtNLM"/>
    </source>
</evidence>
<dbReference type="KEGG" id="ima:PO878_20835"/>
<gene>
    <name evidence="1" type="ORF">PO878_20835</name>
</gene>
<sequence>MTERLLATSDCEACRPGWVSQPANTLSSLAYVATGGLLARDARRLPRAERTATRVLAGAIAAAGLGSVLYHGPGGRLSRWAHDATLVAASGLLAQRDLAVLADRPAPGPLALAAVPLAAVAATTPRTSALAQLATGAVAIGAGVARRVDEREQAPPSAPVAHSALGATWALGATLHVTGRTGGPLCRPDSPLQAHAAWHVLSAVGLWLGARPARPT</sequence>
<proteinExistence type="predicted"/>
<keyword evidence="2" id="KW-1185">Reference proteome</keyword>
<protein>
    <recommendedName>
        <fullName evidence="3">Ceramidase</fullName>
    </recommendedName>
</protein>
<dbReference type="Proteomes" id="UP001216390">
    <property type="component" value="Chromosome"/>
</dbReference>